<organism evidence="2 3">
    <name type="scientific">Daphnia magna</name>
    <dbReference type="NCBI Taxonomy" id="35525"/>
    <lineage>
        <taxon>Eukaryota</taxon>
        <taxon>Metazoa</taxon>
        <taxon>Ecdysozoa</taxon>
        <taxon>Arthropoda</taxon>
        <taxon>Crustacea</taxon>
        <taxon>Branchiopoda</taxon>
        <taxon>Diplostraca</taxon>
        <taxon>Cladocera</taxon>
        <taxon>Anomopoda</taxon>
        <taxon>Daphniidae</taxon>
        <taxon>Daphnia</taxon>
    </lineage>
</organism>
<proteinExistence type="predicted"/>
<name>A0ABQ9ZY52_9CRUS</name>
<evidence type="ECO:0000313" key="2">
    <source>
        <dbReference type="EMBL" id="KAK4017826.1"/>
    </source>
</evidence>
<gene>
    <name evidence="2" type="ORF">OUZ56_033672</name>
</gene>
<comment type="caution">
    <text evidence="2">The sequence shown here is derived from an EMBL/GenBank/DDBJ whole genome shotgun (WGS) entry which is preliminary data.</text>
</comment>
<dbReference type="Proteomes" id="UP001234178">
    <property type="component" value="Unassembled WGS sequence"/>
</dbReference>
<evidence type="ECO:0000256" key="1">
    <source>
        <dbReference type="SAM" id="MobiDB-lite"/>
    </source>
</evidence>
<keyword evidence="3" id="KW-1185">Reference proteome</keyword>
<reference evidence="2 3" key="1">
    <citation type="journal article" date="2023" name="Nucleic Acids Res.">
        <title>The hologenome of Daphnia magna reveals possible DNA methylation and microbiome-mediated evolution of the host genome.</title>
        <authorList>
            <person name="Chaturvedi A."/>
            <person name="Li X."/>
            <person name="Dhandapani V."/>
            <person name="Marshall H."/>
            <person name="Kissane S."/>
            <person name="Cuenca-Cambronero M."/>
            <person name="Asole G."/>
            <person name="Calvet F."/>
            <person name="Ruiz-Romero M."/>
            <person name="Marangio P."/>
            <person name="Guigo R."/>
            <person name="Rago D."/>
            <person name="Mirbahai L."/>
            <person name="Eastwood N."/>
            <person name="Colbourne J.K."/>
            <person name="Zhou J."/>
            <person name="Mallon E."/>
            <person name="Orsini L."/>
        </authorList>
    </citation>
    <scope>NUCLEOTIDE SEQUENCE [LARGE SCALE GENOMIC DNA]</scope>
    <source>
        <strain evidence="2">LRV0_1</strain>
    </source>
</reference>
<feature type="region of interest" description="Disordered" evidence="1">
    <location>
        <begin position="67"/>
        <end position="87"/>
    </location>
</feature>
<sequence>MAQDGFELLFEKPHSNIFPTMDQSHPAIIRYSNKPAESLNRKDRSRFTPDPLTTGRFWRGKLTFGNKRVSGNLGPNPKLYSTQTKKK</sequence>
<protein>
    <submittedName>
        <fullName evidence="2">Uncharacterized protein</fullName>
    </submittedName>
</protein>
<accession>A0ABQ9ZY52</accession>
<evidence type="ECO:0000313" key="3">
    <source>
        <dbReference type="Proteomes" id="UP001234178"/>
    </source>
</evidence>
<dbReference type="EMBL" id="JAOYFB010000024">
    <property type="protein sequence ID" value="KAK4017826.1"/>
    <property type="molecule type" value="Genomic_DNA"/>
</dbReference>